<evidence type="ECO:0000259" key="1">
    <source>
        <dbReference type="Pfam" id="PF01420"/>
    </source>
</evidence>
<evidence type="ECO:0000313" key="2">
    <source>
        <dbReference type="EMBL" id="NME61982.1"/>
    </source>
</evidence>
<dbReference type="EMBL" id="JABAGI010000003">
    <property type="protein sequence ID" value="NME61982.1"/>
    <property type="molecule type" value="Genomic_DNA"/>
</dbReference>
<protein>
    <recommendedName>
        <fullName evidence="1">Type I restriction modification DNA specificity domain-containing protein</fullName>
    </recommendedName>
</protein>
<organism evidence="2 3">
    <name type="scientific">Bifidobacterium thermophilum</name>
    <dbReference type="NCBI Taxonomy" id="33905"/>
    <lineage>
        <taxon>Bacteria</taxon>
        <taxon>Bacillati</taxon>
        <taxon>Actinomycetota</taxon>
        <taxon>Actinomycetes</taxon>
        <taxon>Bifidobacteriales</taxon>
        <taxon>Bifidobacteriaceae</taxon>
        <taxon>Bifidobacterium</taxon>
    </lineage>
</organism>
<proteinExistence type="predicted"/>
<evidence type="ECO:0000313" key="3">
    <source>
        <dbReference type="Proteomes" id="UP000588369"/>
    </source>
</evidence>
<dbReference type="InterPro" id="IPR000055">
    <property type="entry name" value="Restrct_endonuc_typeI_TRD"/>
</dbReference>
<dbReference type="GO" id="GO:0003677">
    <property type="term" value="F:DNA binding"/>
    <property type="evidence" value="ECO:0007669"/>
    <property type="project" value="InterPro"/>
</dbReference>
<dbReference type="Proteomes" id="UP000588369">
    <property type="component" value="Unassembled WGS sequence"/>
</dbReference>
<feature type="domain" description="Type I restriction modification DNA specificity" evidence="1">
    <location>
        <begin position="4"/>
        <end position="167"/>
    </location>
</feature>
<comment type="caution">
    <text evidence="2">The sequence shown here is derived from an EMBL/GenBank/DDBJ whole genome shotgun (WGS) entry which is preliminary data.</text>
</comment>
<dbReference type="RefSeq" id="WP_168984076.1">
    <property type="nucleotide sequence ID" value="NZ_JABAGI010000003.1"/>
</dbReference>
<accession>A0A7X9RNP0</accession>
<dbReference type="Pfam" id="PF01420">
    <property type="entry name" value="Methylase_S"/>
    <property type="match status" value="2"/>
</dbReference>
<reference evidence="2 3" key="1">
    <citation type="submission" date="2020-04" db="EMBL/GenBank/DDBJ databases">
        <authorList>
            <person name="Hitch T.C.A."/>
            <person name="Wylensek D."/>
            <person name="Clavel T."/>
        </authorList>
    </citation>
    <scope>NUCLEOTIDE SEQUENCE [LARGE SCALE GENOMIC DNA]</scope>
    <source>
        <strain evidence="2 3">BSM-130-P53-3C</strain>
    </source>
</reference>
<feature type="domain" description="Type I restriction modification DNA specificity" evidence="1">
    <location>
        <begin position="219"/>
        <end position="356"/>
    </location>
</feature>
<name>A0A7X9RNP0_9BIFI</name>
<gene>
    <name evidence="2" type="ORF">HF844_04085</name>
</gene>
<dbReference type="AlphaFoldDB" id="A0A7X9RNP0"/>
<sequence length="406" mass="46161">MQMFKNFYLKDIFGDEPIRGTRLTKKNRISGNIPLVTAGEQNEGIAEYISNSENQTLSNMLTIDMFGNCFYRDYSYKSDDNILSFGLNGKSTEEMLYIASTINSICKKQYSYVRQYRKGSYLETTIPLPVVESSDPNHEYTVDDIDWQYMQERIAELERERIAELEQERVAELDAYLVASGLDDYELTDEDKNILSLFPASASDEAGASETNPRNGQVRFKKFKVGELFDIHPTAAYKMKNNELFASVGTTPVLSNSFVDNGIGGYCGLAPTEQGGMITFSDTTTGADTMFYQPNPFIGYPHVQGMYPYQPDKWNEKCCLYVISCIRKSAGNDWNYSVKFNRALVKELSIELPVVESPDLDHKYTVGDIDFDYMEWYIRATEKLAIADAVKYKDKLIETTRQIVGA</sequence>